<dbReference type="Gene3D" id="3.90.245.10">
    <property type="entry name" value="Ribonucleoside hydrolase-like"/>
    <property type="match status" value="1"/>
</dbReference>
<dbReference type="SUPFAM" id="SSF53590">
    <property type="entry name" value="Nucleoside hydrolase"/>
    <property type="match status" value="1"/>
</dbReference>
<feature type="domain" description="Inosine/uridine-preferring nucleoside hydrolase" evidence="3">
    <location>
        <begin position="138"/>
        <end position="328"/>
    </location>
</feature>
<dbReference type="EMBL" id="JBHULE010000035">
    <property type="protein sequence ID" value="MFD2565243.1"/>
    <property type="molecule type" value="Genomic_DNA"/>
</dbReference>
<accession>A0ABW5LMW1</accession>
<dbReference type="InterPro" id="IPR023186">
    <property type="entry name" value="IUNH"/>
</dbReference>
<organism evidence="4 5">
    <name type="scientific">Aquimarina rubra</name>
    <dbReference type="NCBI Taxonomy" id="1920033"/>
    <lineage>
        <taxon>Bacteria</taxon>
        <taxon>Pseudomonadati</taxon>
        <taxon>Bacteroidota</taxon>
        <taxon>Flavobacteriia</taxon>
        <taxon>Flavobacteriales</taxon>
        <taxon>Flavobacteriaceae</taxon>
        <taxon>Aquimarina</taxon>
    </lineage>
</organism>
<dbReference type="Pfam" id="PF01156">
    <property type="entry name" value="IU_nuc_hydro"/>
    <property type="match status" value="1"/>
</dbReference>
<sequence length="378" mass="42997">MSAHQKLSEEQMKNLLQLPNKRNKPLRVVVDTDFDNEIDDFFALTWLLLPHENIKVEGIYAAPFSFLERLKALLRANDLIKAAPDNLTEDEQALVNKYKVQIEAIEKLGITPESLLDKGSHVAMTPEEGMESSYDKLLEFMKLFDKPEIPVLKGATHYLEDGCPVRSEAVDHFIALARSASIDDPIYIMGIACATNLASAIMIAPDIIDKVVYTWTAGYPTNVTDLQNTSFNLSQDIEASQILFSSGVPLVYIPGFYVGQQLTLSQADMEAWFKDSGPIGKVLYDRYINNPLFTWYGKDKNNLFGQIWNIWDLINIAWFIDPGSVPSHEVFSPILTEEGYWKPKKDSHLIRECYYTNYNSIFPAFAEQLRAYEEKCKK</sequence>
<dbReference type="InterPro" id="IPR001910">
    <property type="entry name" value="Inosine/uridine_hydrolase_dom"/>
</dbReference>
<dbReference type="RefSeq" id="WP_378295066.1">
    <property type="nucleotide sequence ID" value="NZ_JBHULE010000035.1"/>
</dbReference>
<evidence type="ECO:0000259" key="3">
    <source>
        <dbReference type="Pfam" id="PF01156"/>
    </source>
</evidence>
<keyword evidence="2" id="KW-0326">Glycosidase</keyword>
<dbReference type="GO" id="GO:0016787">
    <property type="term" value="F:hydrolase activity"/>
    <property type="evidence" value="ECO:0007669"/>
    <property type="project" value="UniProtKB-KW"/>
</dbReference>
<dbReference type="InterPro" id="IPR036452">
    <property type="entry name" value="Ribo_hydro-like"/>
</dbReference>
<keyword evidence="5" id="KW-1185">Reference proteome</keyword>
<dbReference type="PANTHER" id="PTHR12304:SF4">
    <property type="entry name" value="URIDINE NUCLEOSIDASE"/>
    <property type="match status" value="1"/>
</dbReference>
<name>A0ABW5LMW1_9FLAO</name>
<dbReference type="Proteomes" id="UP001597319">
    <property type="component" value="Unassembled WGS sequence"/>
</dbReference>
<protein>
    <submittedName>
        <fullName evidence="4">Nucleoside hydrolase</fullName>
    </submittedName>
</protein>
<evidence type="ECO:0000313" key="5">
    <source>
        <dbReference type="Proteomes" id="UP001597319"/>
    </source>
</evidence>
<evidence type="ECO:0000256" key="2">
    <source>
        <dbReference type="ARBA" id="ARBA00023295"/>
    </source>
</evidence>
<keyword evidence="1 4" id="KW-0378">Hydrolase</keyword>
<dbReference type="PANTHER" id="PTHR12304">
    <property type="entry name" value="INOSINE-URIDINE PREFERRING NUCLEOSIDE HYDROLASE"/>
    <property type="match status" value="1"/>
</dbReference>
<comment type="caution">
    <text evidence="4">The sequence shown here is derived from an EMBL/GenBank/DDBJ whole genome shotgun (WGS) entry which is preliminary data.</text>
</comment>
<evidence type="ECO:0000256" key="1">
    <source>
        <dbReference type="ARBA" id="ARBA00022801"/>
    </source>
</evidence>
<evidence type="ECO:0000313" key="4">
    <source>
        <dbReference type="EMBL" id="MFD2565243.1"/>
    </source>
</evidence>
<reference evidence="5" key="1">
    <citation type="journal article" date="2019" name="Int. J. Syst. Evol. Microbiol.">
        <title>The Global Catalogue of Microorganisms (GCM) 10K type strain sequencing project: providing services to taxonomists for standard genome sequencing and annotation.</title>
        <authorList>
            <consortium name="The Broad Institute Genomics Platform"/>
            <consortium name="The Broad Institute Genome Sequencing Center for Infectious Disease"/>
            <person name="Wu L."/>
            <person name="Ma J."/>
        </authorList>
    </citation>
    <scope>NUCLEOTIDE SEQUENCE [LARGE SCALE GENOMIC DNA]</scope>
    <source>
        <strain evidence="5">KCTC 52274</strain>
    </source>
</reference>
<proteinExistence type="predicted"/>
<gene>
    <name evidence="4" type="ORF">ACFSR1_21375</name>
</gene>